<dbReference type="OrthoDB" id="2472181at2"/>
<dbReference type="FunFam" id="3.30.300.30:FF:000010">
    <property type="entry name" value="Enterobactin synthetase component F"/>
    <property type="match status" value="3"/>
</dbReference>
<gene>
    <name evidence="8" type="ORF">CP975_32015</name>
</gene>
<dbReference type="InterPro" id="IPR025110">
    <property type="entry name" value="AMP-bd_C"/>
</dbReference>
<evidence type="ECO:0000313" key="8">
    <source>
        <dbReference type="EMBL" id="QEV21554.1"/>
    </source>
</evidence>
<feature type="domain" description="Carrier" evidence="7">
    <location>
        <begin position="2054"/>
        <end position="2129"/>
    </location>
</feature>
<dbReference type="InterPro" id="IPR020845">
    <property type="entry name" value="AMP-binding_CS"/>
</dbReference>
<dbReference type="CDD" id="cd12117">
    <property type="entry name" value="A_NRPS_Srf_like"/>
    <property type="match status" value="1"/>
</dbReference>
<dbReference type="CDD" id="cd05930">
    <property type="entry name" value="A_NRPS"/>
    <property type="match status" value="1"/>
</dbReference>
<protein>
    <submittedName>
        <fullName evidence="8">Amino acid adenylation domain-containing protein</fullName>
    </submittedName>
</protein>
<dbReference type="NCBIfam" id="TIGR01733">
    <property type="entry name" value="AA-adenyl-dom"/>
    <property type="match status" value="3"/>
</dbReference>
<dbReference type="Proteomes" id="UP000326553">
    <property type="component" value="Chromosome"/>
</dbReference>
<dbReference type="Pfam" id="PF00501">
    <property type="entry name" value="AMP-binding"/>
    <property type="match status" value="3"/>
</dbReference>
<keyword evidence="6" id="KW-0045">Antibiotic biosynthesis</keyword>
<keyword evidence="4" id="KW-0597">Phosphoprotein</keyword>
<dbReference type="Pfam" id="PF00550">
    <property type="entry name" value="PP-binding"/>
    <property type="match status" value="3"/>
</dbReference>
<dbReference type="PROSITE" id="PS00012">
    <property type="entry name" value="PHOSPHOPANTETHEINE"/>
    <property type="match status" value="3"/>
</dbReference>
<comment type="cofactor">
    <cofactor evidence="1">
        <name>pantetheine 4'-phosphate</name>
        <dbReference type="ChEBI" id="CHEBI:47942"/>
    </cofactor>
</comment>
<dbReference type="CDD" id="cd19540">
    <property type="entry name" value="LCL_NRPS-like"/>
    <property type="match status" value="2"/>
</dbReference>
<evidence type="ECO:0000256" key="6">
    <source>
        <dbReference type="ARBA" id="ARBA00023194"/>
    </source>
</evidence>
<dbReference type="Pfam" id="PF00668">
    <property type="entry name" value="Condensation"/>
    <property type="match status" value="4"/>
</dbReference>
<evidence type="ECO:0000256" key="1">
    <source>
        <dbReference type="ARBA" id="ARBA00001957"/>
    </source>
</evidence>
<dbReference type="InterPro" id="IPR010060">
    <property type="entry name" value="NRPS_synth"/>
</dbReference>
<dbReference type="Gene3D" id="3.30.559.10">
    <property type="entry name" value="Chloramphenicol acetyltransferase-like domain"/>
    <property type="match status" value="4"/>
</dbReference>
<dbReference type="InterPro" id="IPR000873">
    <property type="entry name" value="AMP-dep_synth/lig_dom"/>
</dbReference>
<dbReference type="Gene3D" id="3.30.559.30">
    <property type="entry name" value="Nonribosomal peptide synthetase, condensation domain"/>
    <property type="match status" value="4"/>
</dbReference>
<dbReference type="Gene3D" id="3.30.300.30">
    <property type="match status" value="3"/>
</dbReference>
<evidence type="ECO:0000256" key="3">
    <source>
        <dbReference type="ARBA" id="ARBA00022450"/>
    </source>
</evidence>
<evidence type="ECO:0000256" key="4">
    <source>
        <dbReference type="ARBA" id="ARBA00022553"/>
    </source>
</evidence>
<evidence type="ECO:0000259" key="7">
    <source>
        <dbReference type="PROSITE" id="PS50075"/>
    </source>
</evidence>
<dbReference type="SUPFAM" id="SSF52777">
    <property type="entry name" value="CoA-dependent acyltransferases"/>
    <property type="match status" value="8"/>
</dbReference>
<feature type="domain" description="Carrier" evidence="7">
    <location>
        <begin position="3155"/>
        <end position="3229"/>
    </location>
</feature>
<dbReference type="FunFam" id="3.40.50.980:FF:000001">
    <property type="entry name" value="Non-ribosomal peptide synthetase"/>
    <property type="match status" value="2"/>
</dbReference>
<dbReference type="FunFam" id="2.30.38.10:FF:000001">
    <property type="entry name" value="Non-ribosomal peptide synthetase PvdI"/>
    <property type="match status" value="3"/>
</dbReference>
<keyword evidence="3" id="KW-0596">Phosphopantetheine</keyword>
<dbReference type="SUPFAM" id="SSF47336">
    <property type="entry name" value="ACP-like"/>
    <property type="match status" value="3"/>
</dbReference>
<evidence type="ECO:0000313" key="9">
    <source>
        <dbReference type="Proteomes" id="UP000326553"/>
    </source>
</evidence>
<dbReference type="Gene3D" id="3.40.50.980">
    <property type="match status" value="6"/>
</dbReference>
<sequence>MMNGTAGRTLPLFDSQEGIWLAQRVEGSRRMYGVGQYVRIAGPVDAQVFDRALRHVVGETEILQVRFVEDGDKVSQVLAPEHLRFPLLESVDLSAEDDPETAADEWMRAELNQETDPDYARPFSYALFRLAPDRYIWFQRYDHLLMDVFGCSLVARRLADVYTAMLSGRSPRPAGHASLGDLLEQEAAYRASERYAEDRQYWLDRFADRPDLVNVPGHGSAARSEGEREALRETGHLAPSAVAALCAAADRAEVSWPRLVVAAFAAFTGRMTGSDEAVLSLPVSGRGLPAPDRASDDARRTPCTMANLLPLRLPVAPGATLLDLARDAGREIGGLLTHQGFRGERLRRELNWPAGDRWHFGPSVNVMPTAGESLWFGAHQGVVRDLSNRRVEDFGVLVSGWSEGEGMRVTFEANPALYDRDWLRAAHRSFLTFLESAVGDPSLPVGRVEAMDGAGRDAVVRAWNATGRPVAADSVPALLARQLGWSMDAVAIVDGDHTLTHGELDAAAGRLASYLAGVGVRRGDRVAVVMERSAELIVALLAVWRAGAAFVPVDVEYPAERVAFLLADSEPAAVVCTEAFRGAIPVGAGVEPVVLDEPRVRAAVAACRIDGPAVPVGGQDLAYVMYTSGSTGVPKGVAVPHAGVAALVAPDAGWPVGADDAVLMHAPHAFDVSLFEVWVPLVAGGRVVIAGPGVVDAGRIRAAVAEGVSALHVTAGMFRVLAEESPECFAGLDEVLTGGDVVPAGAVARVREACPEVVVRHLYGPTEITLCATWHELPAGAAGGQVLPIGRPLGNRQVYVLDAALRPVPAGVVGELYVAGEGLARGYQRRPGLTAERFVACPFGDGGRMYRTGDLVRWTPEGELTFTGRADEQVKVRGFRVEPGEVELVLAGHASVAQAVVVARQDSGPGGDKRLIGYVVPDGGHDADPRLLREHVARALPEYMVPAAVLLLDELPLTVNGKLDRAALPSPGFLGAGGGRGPATPVEDVLCGLFGEVLGLGRVDADVSFFELGGDSLLGMRLVARLRAVLDVELGIGALFGAPSVAELARLVDEEGNGLAGEGRVALCRRSRPDVVPLSFAQQRMWFLNRMADSVPGASAAYNLPLTLRISGALDVAALEAALGDVADRHESLRTVYPDTAAIPYQRVLTSARPSLTITPIGEERLTEVLAQQLSEGFDLRVDVPWRVWLLVVGPGEFVLSVVAHHVAVDGWSMGVLARDLEVAYAARCEGGVPGWGPLPVQYVDYALWQREVLGGLDDPASVISGQLAFWRDVLEGVPQELVLPVDRVRPVVPSFEGRLVPVAAGARTHARLVEVAGRGRATMFMVVHAAVGVLLARLGAGEDVPLGTPVAGRGDAALEELAGFFVNTLVLRTDLSGDPTFAELVERVRATDLAAYAHQDVPFERLVEELNPSRSVSRNPLFQVMLALPNLPDPEWKLRGTRVCPLPMVAPAARFDLAVTLAERRDERGAPAGLDGDVLLAADLFDEDTAWKLADRLVRVLEQVAADPDIRLSEVDVLTADERAQVVERWNDTAVAAPDALVPERFQLRAGLSPDVMAVRCGQDVVSYRELEARANQLARYLTGRGVGREARVGLCLPRGVDMVVAELAVWKAGGAFVPLDPEYPADRLAFMVADSGARVVLGTAATLADVPVAAKVVLLDEARTVAELAAEPAAPLATTVLPGQLAYVIYTSGSTGRPKGVAVAHDGVANLAAAMRPVLGVSEGVAVLQFASFSFDAAVLDVAVTLAAGGTLAIASSRERAEPAALARMIDAAGVSTASVVPSLLSVLDPADVPGVRNWVLGAELLTAGLASRWTPQARVWNTYGPTEATVMATVGPVDAGIGAGDEPPPIGRPLANMRTYVLDASLHPVPPGVVGEVYIAGPGVARGYVGRPGLTAERFVACPFAAADGIGADGPGAGGRMYRTGDLARWTADGQLLFAGRADDQVKVRGFRVELGEVEAALAAQPGVRQAVAVVREDRPGDRRLVAYLVPEERHDIDPRQIRDQVASRLPEFMVPAALLVVDVLPLTVNGKLDRAALPAPDFTPRASGREPRTQTEEILCGLFGEVLGLEWVGAEDGFFELGGDSLLAMRLISRVRAVLEIEVGIGELFGAPTVAGLARLVDAGGSAPAGEGRVALCRRSRPDVVPLSFAQQRMWFLNRMEESVPGASAAYNLPLTLRISGALDVAALEAALGDVADRHESLRTVFPDLDGVPHQRILRGREGHPPFTIVQSDEHLVAEALAEELGGGFDLRVDVPWRVWLLVVGPGEFVLSVVAHHVAVDGWSMGVLARDLEVAYAARCEGGVPGWGPLPVQYVDYALWQREVLGGLDDPASVISGQLAFWRDVLEGVPQELVLPVDRVRPVVPSFEGRLVPVAAGARTHARLVEVAGRGRATMFMVVHAAVGVLLARLGAGEDVPLGTPVAGRGDAALEELAGFFVNTLVLRTDLSGDPTFAELLERVRATDLAAYAHQDVPFERLVEELNPSRSLSRTPLFQVMLALQNVPEATWDLPGARVSPAPPPPRLAARFDLAVSMVERRDTSGAPAGLDGEILYATDLFDEDTARKLADRLVRVLEQVAADPDIRLSEVDVLTADERAQVVERWNDTAVPVPPATVVDLFEERAARSPHAVAVESGEHGENALTYRELAAEAARLARYLTGAGVGPECRVAVVAERSVELVVALVAVAMAGGVFVPVDPEYPADRVTHLLEDSDPAVVLCTKATRGAIPAEAAIPAESAVPTETAVPAETARHSNTAERTGSAPRIVVLDDPTVVQDVASYPATPLRPTERQASLAGDNAAYVIYTSGSTGTPKGVAVSHHGLRNVVEDNLRRYALDEDSRVLQLVSPSFDVSMADIWPTLCAGARLVLAPSKLDASGDELTRLMRARRVTHLATTPTYLLHMEAEDVPELRLLIIGGEPMPPEARRRWQRGRAMYNQYGVTEATIISTVSAVQRERDGTAPIGGPIANTRVYALDTSLRPVPVGVPGELYVAGAGLARGYLGRSGLSAERFVASPFGAGERMYRTGDVVRWTSEGELVFAGRADDQMKVRGHRIEPGEIESALSGCPGVREAVVTIREDRPGERRLIGYVAADPRAVDGRTVRAHAANLLPDHMVPTAVLVLDTLPLTANGKLDRAALPAPDFAERVLGREPRTETERVLCDLFAEMLGLERVGADDGFFELGGDSISSLQLVSRARRAGLVMTPRHVFEEKTPERLAAVVEAVGAAERAVTDIGVGEVPWTPVMRAFGGRAAGARFAQWMTVGAPAGLGLDVLAAGLGAVLDAHDMLRARTVPGEPKLIVGERGSVDAGSLVARVDAMGVGEPVPEADTPQAGVPEADAPVGADMLMEDPGTLDEVAGRAAHEAARRLDPAHGVMAQAVWVDAGPGRTGRLVLVVHHLVVDGVSWRVLLPDLRAACEAAAAGREPALDPVGTSFRRWAHLLTAQARDDRRIAELADWTALLGDPQPPLGKRALDPGQDTAMTLRRRSWTLPSEQAATLVGRTPGAFHCGVREVLLATLAGAVAHWRPGTADGLLVDVEGHGREPLEGADLSRTVGWFTSVHPVRLAVTGADLDDAMAGGPSAGTLVKAVKEQVRAVPGDGLGYELLRRLNPDTGPVLAAAPTAQIGFNYLGRFAAGAAGTVDDWQQAGAAAIGGSTEPDLPAMHVAEGLAVVTDTPEGPELTVTLSWPRRLLDETDVERLGRAWVAMLDGLAAHTDEPTAGGHTPSDFHLLDLEQDEVDQFEAIAADLEEGLSR</sequence>
<dbReference type="InterPro" id="IPR045851">
    <property type="entry name" value="AMP-bd_C_sf"/>
</dbReference>
<dbReference type="GO" id="GO:0008610">
    <property type="term" value="P:lipid biosynthetic process"/>
    <property type="evidence" value="ECO:0007669"/>
    <property type="project" value="UniProtKB-ARBA"/>
</dbReference>
<feature type="domain" description="Carrier" evidence="7">
    <location>
        <begin position="981"/>
        <end position="1056"/>
    </location>
</feature>
<evidence type="ECO:0000256" key="5">
    <source>
        <dbReference type="ARBA" id="ARBA00022737"/>
    </source>
</evidence>
<dbReference type="PROSITE" id="PS00455">
    <property type="entry name" value="AMP_BINDING"/>
    <property type="match status" value="3"/>
</dbReference>
<name>A0A5J6HRS0_STRAD</name>
<proteinExistence type="inferred from homology"/>
<evidence type="ECO:0000256" key="2">
    <source>
        <dbReference type="ARBA" id="ARBA00006432"/>
    </source>
</evidence>
<dbReference type="PROSITE" id="PS50075">
    <property type="entry name" value="CARRIER"/>
    <property type="match status" value="3"/>
</dbReference>
<dbReference type="PANTHER" id="PTHR45527:SF1">
    <property type="entry name" value="FATTY ACID SYNTHASE"/>
    <property type="match status" value="1"/>
</dbReference>
<dbReference type="GO" id="GO:0031177">
    <property type="term" value="F:phosphopantetheine binding"/>
    <property type="evidence" value="ECO:0007669"/>
    <property type="project" value="InterPro"/>
</dbReference>
<dbReference type="PANTHER" id="PTHR45527">
    <property type="entry name" value="NONRIBOSOMAL PEPTIDE SYNTHETASE"/>
    <property type="match status" value="1"/>
</dbReference>
<dbReference type="FunFam" id="3.40.50.12780:FF:000012">
    <property type="entry name" value="Non-ribosomal peptide synthetase"/>
    <property type="match status" value="1"/>
</dbReference>
<dbReference type="GO" id="GO:0044550">
    <property type="term" value="P:secondary metabolite biosynthetic process"/>
    <property type="evidence" value="ECO:0007669"/>
    <property type="project" value="UniProtKB-ARBA"/>
</dbReference>
<keyword evidence="9" id="KW-1185">Reference proteome</keyword>
<dbReference type="GO" id="GO:0017000">
    <property type="term" value="P:antibiotic biosynthetic process"/>
    <property type="evidence" value="ECO:0007669"/>
    <property type="project" value="UniProtKB-KW"/>
</dbReference>
<dbReference type="SMART" id="SM00823">
    <property type="entry name" value="PKS_PP"/>
    <property type="match status" value="3"/>
</dbReference>
<dbReference type="SUPFAM" id="SSF56801">
    <property type="entry name" value="Acetyl-CoA synthetase-like"/>
    <property type="match status" value="3"/>
</dbReference>
<reference evidence="8 9" key="1">
    <citation type="submission" date="2017-09" db="EMBL/GenBank/DDBJ databases">
        <authorList>
            <person name="Lee N."/>
            <person name="Cho B.-K."/>
        </authorList>
    </citation>
    <scope>NUCLEOTIDE SEQUENCE [LARGE SCALE GENOMIC DNA]</scope>
    <source>
        <strain evidence="8 9">ATCC 12461</strain>
    </source>
</reference>
<comment type="similarity">
    <text evidence="2">Belongs to the ATP-dependent AMP-binding enzyme family.</text>
</comment>
<dbReference type="Gene3D" id="2.30.38.10">
    <property type="entry name" value="Luciferase, Domain 3"/>
    <property type="match status" value="3"/>
</dbReference>
<dbReference type="GO" id="GO:0043041">
    <property type="term" value="P:amino acid activation for nonribosomal peptide biosynthetic process"/>
    <property type="evidence" value="ECO:0007669"/>
    <property type="project" value="TreeGrafter"/>
</dbReference>
<dbReference type="KEGG" id="salw:CP975_32015"/>
<keyword evidence="5" id="KW-0677">Repeat</keyword>
<dbReference type="Pfam" id="PF13193">
    <property type="entry name" value="AMP-binding_C"/>
    <property type="match status" value="3"/>
</dbReference>
<dbReference type="FunFam" id="1.10.1200.10:FF:000005">
    <property type="entry name" value="Nonribosomal peptide synthetase 1"/>
    <property type="match status" value="2"/>
</dbReference>
<dbReference type="GO" id="GO:0003824">
    <property type="term" value="F:catalytic activity"/>
    <property type="evidence" value="ECO:0007669"/>
    <property type="project" value="InterPro"/>
</dbReference>
<dbReference type="EMBL" id="CP023695">
    <property type="protein sequence ID" value="QEV21554.1"/>
    <property type="molecule type" value="Genomic_DNA"/>
</dbReference>
<organism evidence="8 9">
    <name type="scientific">Streptomyces alboniger</name>
    <dbReference type="NCBI Taxonomy" id="132473"/>
    <lineage>
        <taxon>Bacteria</taxon>
        <taxon>Bacillati</taxon>
        <taxon>Actinomycetota</taxon>
        <taxon>Actinomycetes</taxon>
        <taxon>Kitasatosporales</taxon>
        <taxon>Streptomycetaceae</taxon>
        <taxon>Streptomyces</taxon>
        <taxon>Streptomyces aurantiacus group</taxon>
    </lineage>
</organism>
<dbReference type="InterPro" id="IPR006162">
    <property type="entry name" value="Ppantetheine_attach_site"/>
</dbReference>
<dbReference type="InterPro" id="IPR010071">
    <property type="entry name" value="AA_adenyl_dom"/>
</dbReference>
<dbReference type="InterPro" id="IPR036736">
    <property type="entry name" value="ACP-like_sf"/>
</dbReference>
<dbReference type="Gene3D" id="1.10.1200.10">
    <property type="entry name" value="ACP-like"/>
    <property type="match status" value="3"/>
</dbReference>
<dbReference type="InterPro" id="IPR023213">
    <property type="entry name" value="CAT-like_dom_sf"/>
</dbReference>
<accession>A0A5J6HRS0</accession>
<dbReference type="InterPro" id="IPR020806">
    <property type="entry name" value="PKS_PP-bd"/>
</dbReference>
<dbReference type="GO" id="GO:0005829">
    <property type="term" value="C:cytosol"/>
    <property type="evidence" value="ECO:0007669"/>
    <property type="project" value="TreeGrafter"/>
</dbReference>
<dbReference type="InterPro" id="IPR009081">
    <property type="entry name" value="PP-bd_ACP"/>
</dbReference>
<dbReference type="NCBIfam" id="TIGR01720">
    <property type="entry name" value="NRPS-para261"/>
    <property type="match status" value="1"/>
</dbReference>
<dbReference type="InterPro" id="IPR001242">
    <property type="entry name" value="Condensation_dom"/>
</dbReference>
<dbReference type="NCBIfam" id="NF003417">
    <property type="entry name" value="PRK04813.1"/>
    <property type="match status" value="4"/>
</dbReference>